<evidence type="ECO:0000256" key="1">
    <source>
        <dbReference type="ARBA" id="ARBA00010804"/>
    </source>
</evidence>
<comment type="subunit">
    <text evidence="11">Heterotetramer of 2 PreA and 2 PreT subunits.</text>
</comment>
<dbReference type="NCBIfam" id="NF006183">
    <property type="entry name" value="PRK08318.1"/>
    <property type="match status" value="1"/>
</dbReference>
<dbReference type="EC" id="1.3.1.1" evidence="12"/>
<evidence type="ECO:0000256" key="10">
    <source>
        <dbReference type="ARBA" id="ARBA00049578"/>
    </source>
</evidence>
<keyword evidence="15" id="KW-1185">Reference proteome</keyword>
<dbReference type="EMBL" id="CYPR01000161">
    <property type="protein sequence ID" value="CUH39714.1"/>
    <property type="molecule type" value="Genomic_DNA"/>
</dbReference>
<evidence type="ECO:0000313" key="15">
    <source>
        <dbReference type="Proteomes" id="UP000049455"/>
    </source>
</evidence>
<evidence type="ECO:0000256" key="2">
    <source>
        <dbReference type="ARBA" id="ARBA00022723"/>
    </source>
</evidence>
<evidence type="ECO:0000256" key="11">
    <source>
        <dbReference type="ARBA" id="ARBA00049714"/>
    </source>
</evidence>
<evidence type="ECO:0000313" key="14">
    <source>
        <dbReference type="EMBL" id="CUH39714.1"/>
    </source>
</evidence>
<evidence type="ECO:0000259" key="13">
    <source>
        <dbReference type="PROSITE" id="PS51379"/>
    </source>
</evidence>
<dbReference type="STRING" id="313367.JSE7799_02442"/>
<feature type="domain" description="4Fe-4S ferredoxin-type" evidence="13">
    <location>
        <begin position="337"/>
        <end position="369"/>
    </location>
</feature>
<dbReference type="OrthoDB" id="9794954at2"/>
<dbReference type="GO" id="GO:0004159">
    <property type="term" value="F:dihydropyrimidine dehydrogenase (NAD+) activity"/>
    <property type="evidence" value="ECO:0007669"/>
    <property type="project" value="UniProtKB-EC"/>
</dbReference>
<dbReference type="FunFam" id="3.20.20.70:FF:000027">
    <property type="entry name" value="Dihydropyrimidine dehydrogenase [NADP(+)]"/>
    <property type="match status" value="1"/>
</dbReference>
<evidence type="ECO:0000256" key="4">
    <source>
        <dbReference type="ARBA" id="ARBA00023004"/>
    </source>
</evidence>
<dbReference type="InterPro" id="IPR005720">
    <property type="entry name" value="Dihydroorotate_DH_cat"/>
</dbReference>
<dbReference type="PROSITE" id="PS00198">
    <property type="entry name" value="4FE4S_FER_1"/>
    <property type="match status" value="1"/>
</dbReference>
<dbReference type="Gene3D" id="3.20.20.70">
    <property type="entry name" value="Aldolase class I"/>
    <property type="match status" value="1"/>
</dbReference>
<dbReference type="Pfam" id="PF14697">
    <property type="entry name" value="Fer4_21"/>
    <property type="match status" value="1"/>
</dbReference>
<comment type="catalytic activity">
    <reaction evidence="9">
        <text>5,6-dihydrouracil + NAD(+) = uracil + NADH + H(+)</text>
        <dbReference type="Rhea" id="RHEA:20189"/>
        <dbReference type="ChEBI" id="CHEBI:15378"/>
        <dbReference type="ChEBI" id="CHEBI:15901"/>
        <dbReference type="ChEBI" id="CHEBI:17568"/>
        <dbReference type="ChEBI" id="CHEBI:57540"/>
        <dbReference type="ChEBI" id="CHEBI:57945"/>
        <dbReference type="EC" id="1.3.1.1"/>
    </reaction>
</comment>
<protein>
    <recommendedName>
        <fullName evidence="12">dihydrouracil dehydrogenase (NAD(+))</fullName>
        <ecNumber evidence="12">1.3.1.1</ecNumber>
    </recommendedName>
    <alternativeName>
        <fullName evidence="7">Dihydrothymine dehydrogenase</fullName>
    </alternativeName>
    <alternativeName>
        <fullName evidence="6">Dihydrouracil dehydrogenase</fullName>
    </alternativeName>
</protein>
<dbReference type="GO" id="GO:0046872">
    <property type="term" value="F:metal ion binding"/>
    <property type="evidence" value="ECO:0007669"/>
    <property type="project" value="UniProtKB-KW"/>
</dbReference>
<sequence length="433" mass="46821">MADLTTNFVGIKSPNPFWLASAPPTDKEYNVRRAFDAGWGGVVWKTLGAEGPPVVNVNGPRYGAIYGADRRLLGLNNIELITDRPLEVNLREMKVVKRDYPDRALIASIMVPCEEEAWRAILPRVEDTGADGIELNFGCPHGMSERGMGSAVGQVPEYIEMVARWCKQYTRMPVIVKLTPNITDIRKPAQAARRGGADAVSLINTINSITNVDLDLFAPEPTIDGKGSHGGYCGPAVKPIALSMVSEIARDPETRGLPISGIGGVTTWRDAAEFMALGAGSVQVCTAAMTYGFGIIKEMTAGLSRYLDEKGMTMDDLVGRAVPNVTDWKHLNLNYVTKARIDQDLCISCGRCFAACEDTSHQAIGMSEDRTFTVIDEECVACNLCVDVCPVEGCIDMVELEPGTTDPRTGKVVEAKPADWTTHPNNPAAVAAE</sequence>
<dbReference type="InterPro" id="IPR013785">
    <property type="entry name" value="Aldolase_TIM"/>
</dbReference>
<evidence type="ECO:0000256" key="5">
    <source>
        <dbReference type="ARBA" id="ARBA00023014"/>
    </source>
</evidence>
<dbReference type="GO" id="GO:0005737">
    <property type="term" value="C:cytoplasm"/>
    <property type="evidence" value="ECO:0007669"/>
    <property type="project" value="InterPro"/>
</dbReference>
<dbReference type="Pfam" id="PF01180">
    <property type="entry name" value="DHO_dh"/>
    <property type="match status" value="1"/>
</dbReference>
<comment type="similarity">
    <text evidence="1">Belongs to the dihydropyrimidine dehydrogenase family.</text>
</comment>
<dbReference type="Proteomes" id="UP000049455">
    <property type="component" value="Unassembled WGS sequence"/>
</dbReference>
<dbReference type="RefSeq" id="WP_055663869.1">
    <property type="nucleotide sequence ID" value="NZ_CYPR01000161.1"/>
</dbReference>
<evidence type="ECO:0000256" key="7">
    <source>
        <dbReference type="ARBA" id="ARBA00032722"/>
    </source>
</evidence>
<comment type="catalytic activity">
    <reaction evidence="8">
        <text>5,6-dihydrothymine + NAD(+) = thymine + NADH + H(+)</text>
        <dbReference type="Rhea" id="RHEA:28791"/>
        <dbReference type="ChEBI" id="CHEBI:15378"/>
        <dbReference type="ChEBI" id="CHEBI:17821"/>
        <dbReference type="ChEBI" id="CHEBI:27468"/>
        <dbReference type="ChEBI" id="CHEBI:57540"/>
        <dbReference type="ChEBI" id="CHEBI:57945"/>
        <dbReference type="EC" id="1.3.1.1"/>
    </reaction>
</comment>
<feature type="domain" description="4Fe-4S ferredoxin-type" evidence="13">
    <location>
        <begin position="370"/>
        <end position="400"/>
    </location>
</feature>
<keyword evidence="4" id="KW-0408">Iron</keyword>
<keyword evidence="3 14" id="KW-0560">Oxidoreductase</keyword>
<dbReference type="SUPFAM" id="SSF51395">
    <property type="entry name" value="FMN-linked oxidoreductases"/>
    <property type="match status" value="1"/>
</dbReference>
<dbReference type="AlphaFoldDB" id="A0A0M7BD13"/>
<comment type="function">
    <text evidence="10">Involved in pyrimidine base degradation. Catalyzes physiologically the reduction of uracil to 5,6-dihydrouracil (DHU) by using NADH as a specific cosubstrate. It also catalyzes the reverse reaction and the reduction of thymine to 5,6-dihydrothymine (DHT).</text>
</comment>
<dbReference type="PANTHER" id="PTHR43073">
    <property type="entry name" value="DIHYDROPYRIMIDINE DEHYDROGENASE [NADP(+)]"/>
    <property type="match status" value="1"/>
</dbReference>
<organism evidence="14 15">
    <name type="scientific">Jannaschia seosinensis</name>
    <dbReference type="NCBI Taxonomy" id="313367"/>
    <lineage>
        <taxon>Bacteria</taxon>
        <taxon>Pseudomonadati</taxon>
        <taxon>Pseudomonadota</taxon>
        <taxon>Alphaproteobacteria</taxon>
        <taxon>Rhodobacterales</taxon>
        <taxon>Roseobacteraceae</taxon>
        <taxon>Jannaschia</taxon>
    </lineage>
</organism>
<dbReference type="InterPro" id="IPR017900">
    <property type="entry name" value="4Fe4S_Fe_S_CS"/>
</dbReference>
<evidence type="ECO:0000256" key="9">
    <source>
        <dbReference type="ARBA" id="ARBA00048792"/>
    </source>
</evidence>
<evidence type="ECO:0000256" key="12">
    <source>
        <dbReference type="ARBA" id="ARBA00049728"/>
    </source>
</evidence>
<keyword evidence="2" id="KW-0479">Metal-binding</keyword>
<name>A0A0M7BD13_9RHOB</name>
<dbReference type="PANTHER" id="PTHR43073:SF2">
    <property type="entry name" value="DIHYDROPYRIMIDINE DEHYDROGENASE [NADP(+)]"/>
    <property type="match status" value="1"/>
</dbReference>
<reference evidence="14 15" key="1">
    <citation type="submission" date="2015-09" db="EMBL/GenBank/DDBJ databases">
        <authorList>
            <person name="Jackson K.R."/>
            <person name="Lunt B.L."/>
            <person name="Fisher J.N.B."/>
            <person name="Gardner A.V."/>
            <person name="Bailey M.E."/>
            <person name="Deus L.M."/>
            <person name="Earl A.S."/>
            <person name="Gibby P.D."/>
            <person name="Hartmann K.A."/>
            <person name="Liu J.E."/>
            <person name="Manci A.M."/>
            <person name="Nielsen D.A."/>
            <person name="Solomon M.B."/>
            <person name="Breakwell D.P."/>
            <person name="Burnett S.H."/>
            <person name="Grose J.H."/>
        </authorList>
    </citation>
    <scope>NUCLEOTIDE SEQUENCE [LARGE SCALE GENOMIC DNA]</scope>
    <source>
        <strain evidence="14 15">CECT 7799</strain>
    </source>
</reference>
<accession>A0A0M7BD13</accession>
<keyword evidence="5" id="KW-0411">Iron-sulfur</keyword>
<proteinExistence type="inferred from homology"/>
<dbReference type="CDD" id="cd02940">
    <property type="entry name" value="DHPD_FMN"/>
    <property type="match status" value="1"/>
</dbReference>
<evidence type="ECO:0000256" key="3">
    <source>
        <dbReference type="ARBA" id="ARBA00023002"/>
    </source>
</evidence>
<dbReference type="GO" id="GO:0051536">
    <property type="term" value="F:iron-sulfur cluster binding"/>
    <property type="evidence" value="ECO:0007669"/>
    <property type="project" value="UniProtKB-KW"/>
</dbReference>
<dbReference type="Gene3D" id="3.30.70.20">
    <property type="match status" value="1"/>
</dbReference>
<dbReference type="InterPro" id="IPR017896">
    <property type="entry name" value="4Fe4S_Fe-S-bd"/>
</dbReference>
<gene>
    <name evidence="14" type="primary">preA</name>
    <name evidence="14" type="ORF">JSE7799_02442</name>
</gene>
<dbReference type="SUPFAM" id="SSF54862">
    <property type="entry name" value="4Fe-4S ferredoxins"/>
    <property type="match status" value="1"/>
</dbReference>
<dbReference type="PROSITE" id="PS51379">
    <property type="entry name" value="4FE4S_FER_2"/>
    <property type="match status" value="2"/>
</dbReference>
<evidence type="ECO:0000256" key="8">
    <source>
        <dbReference type="ARBA" id="ARBA00047685"/>
    </source>
</evidence>
<evidence type="ECO:0000256" key="6">
    <source>
        <dbReference type="ARBA" id="ARBA00030119"/>
    </source>
</evidence>